<feature type="coiled-coil region" evidence="1">
    <location>
        <begin position="44"/>
        <end position="85"/>
    </location>
</feature>
<comment type="caution">
    <text evidence="2">The sequence shown here is derived from an EMBL/GenBank/DDBJ whole genome shotgun (WGS) entry which is preliminary data.</text>
</comment>
<reference evidence="2 3" key="1">
    <citation type="submission" date="2021-04" db="EMBL/GenBank/DDBJ databases">
        <authorList>
            <person name="Rakotoarivonina H."/>
        </authorList>
    </citation>
    <scope>NUCLEOTIDE SEQUENCE [LARGE SCALE GENOMIC DNA]</scope>
    <source>
        <strain evidence="2 3">XE</strain>
    </source>
</reference>
<accession>A0ABM8UZA4</accession>
<keyword evidence="3" id="KW-1185">Reference proteome</keyword>
<dbReference type="Pfam" id="PF09969">
    <property type="entry name" value="DUF2203"/>
    <property type="match status" value="1"/>
</dbReference>
<evidence type="ECO:0008006" key="4">
    <source>
        <dbReference type="Google" id="ProtNLM"/>
    </source>
</evidence>
<keyword evidence="1" id="KW-0175">Coiled coil</keyword>
<organism evidence="2 3">
    <name type="scientific">Thermobacillus xylanilyticus</name>
    <dbReference type="NCBI Taxonomy" id="76633"/>
    <lineage>
        <taxon>Bacteria</taxon>
        <taxon>Bacillati</taxon>
        <taxon>Bacillota</taxon>
        <taxon>Bacilli</taxon>
        <taxon>Bacillales</taxon>
        <taxon>Paenibacillaceae</taxon>
        <taxon>Thermobacillus</taxon>
    </lineage>
</organism>
<dbReference type="InterPro" id="IPR018699">
    <property type="entry name" value="DUF2203"/>
</dbReference>
<gene>
    <name evidence="2" type="primary">txxe 372</name>
    <name evidence="2" type="ORF">TXXE_00520</name>
</gene>
<protein>
    <recommendedName>
        <fullName evidence="4">DUF2203 domain-containing protein</fullName>
    </recommendedName>
</protein>
<dbReference type="Proteomes" id="UP000681526">
    <property type="component" value="Unassembled WGS sequence"/>
</dbReference>
<proteinExistence type="predicted"/>
<evidence type="ECO:0000256" key="1">
    <source>
        <dbReference type="SAM" id="Coils"/>
    </source>
</evidence>
<evidence type="ECO:0000313" key="3">
    <source>
        <dbReference type="Proteomes" id="UP000681526"/>
    </source>
</evidence>
<name>A0ABM8UZA4_THEXY</name>
<sequence length="179" mass="20371">MMHAGLMLRVVFRLEEGFQRAGVEEVGSDSGREAHAVDVRLFTLAEANALLPELKIQLARLQALVRELEHRLEALHLKKKEYRKRKHAGSGGRPESGTEDPFFLDESRIEFLRMEAELIIGNFKRNGVLLKSVFPGLLDFPSVVDGKQVLICWKEGEERATCYHGWHDGYQGRRPHPDA</sequence>
<evidence type="ECO:0000313" key="2">
    <source>
        <dbReference type="EMBL" id="CAG5076413.1"/>
    </source>
</evidence>
<dbReference type="EMBL" id="CAJRAY010000002">
    <property type="protein sequence ID" value="CAG5076413.1"/>
    <property type="molecule type" value="Genomic_DNA"/>
</dbReference>